<dbReference type="PANTHER" id="PTHR43464:SF92">
    <property type="entry name" value="SLR1071 PROTEIN"/>
    <property type="match status" value="1"/>
</dbReference>
<dbReference type="GO" id="GO:0032259">
    <property type="term" value="P:methylation"/>
    <property type="evidence" value="ECO:0007669"/>
    <property type="project" value="UniProtKB-KW"/>
</dbReference>
<comment type="caution">
    <text evidence="3">The sequence shown here is derived from an EMBL/GenBank/DDBJ whole genome shotgun (WGS) entry which is preliminary data.</text>
</comment>
<evidence type="ECO:0000313" key="3">
    <source>
        <dbReference type="EMBL" id="MXU65949.1"/>
    </source>
</evidence>
<name>A0A6B0TT54_9RHOB</name>
<dbReference type="SUPFAM" id="SSF53335">
    <property type="entry name" value="S-adenosyl-L-methionine-dependent methyltransferases"/>
    <property type="match status" value="1"/>
</dbReference>
<dbReference type="Gene3D" id="3.40.50.150">
    <property type="entry name" value="Vaccinia Virus protein VP39"/>
    <property type="match status" value="1"/>
</dbReference>
<dbReference type="Pfam" id="PF13649">
    <property type="entry name" value="Methyltransf_25"/>
    <property type="match status" value="1"/>
</dbReference>
<dbReference type="EMBL" id="WUWG01000003">
    <property type="protein sequence ID" value="MXU65949.1"/>
    <property type="molecule type" value="Genomic_DNA"/>
</dbReference>
<accession>A0A6B0TT54</accession>
<dbReference type="PANTHER" id="PTHR43464">
    <property type="entry name" value="METHYLTRANSFERASE"/>
    <property type="match status" value="1"/>
</dbReference>
<organism evidence="3 4">
    <name type="scientific">Oceanomicrobium pacificus</name>
    <dbReference type="NCBI Taxonomy" id="2692916"/>
    <lineage>
        <taxon>Bacteria</taxon>
        <taxon>Pseudomonadati</taxon>
        <taxon>Pseudomonadota</taxon>
        <taxon>Alphaproteobacteria</taxon>
        <taxon>Rhodobacterales</taxon>
        <taxon>Paracoccaceae</taxon>
        <taxon>Oceanomicrobium</taxon>
    </lineage>
</organism>
<feature type="compositionally biased region" description="Basic and acidic residues" evidence="1">
    <location>
        <begin position="50"/>
        <end position="64"/>
    </location>
</feature>
<reference evidence="3 4" key="1">
    <citation type="submission" date="2019-12" db="EMBL/GenBank/DDBJ databases">
        <title>Strain KN286 was isolated from seawater, which was collected from Caroline Seamount in the tropical western Pacific.</title>
        <authorList>
            <person name="Wang Q."/>
        </authorList>
    </citation>
    <scope>NUCLEOTIDE SEQUENCE [LARGE SCALE GENOMIC DNA]</scope>
    <source>
        <strain evidence="3 4">KN286</strain>
    </source>
</reference>
<evidence type="ECO:0000259" key="2">
    <source>
        <dbReference type="Pfam" id="PF13649"/>
    </source>
</evidence>
<keyword evidence="3" id="KW-0489">Methyltransferase</keyword>
<sequence length="329" mass="37710">MTRLNCPRMMRFTGRDFCRTLTRLVDDRYVIGAPSKRGRLGAGSRTEHRKPREKEALENRRNDRRKMDVRMNTTIVDNQSIESFYDDFLKSKMIGYRVDGNKRISLAIDFALRNIDANASVLDVGCGIGIATEQIAKKANPSKVLGVDIAPENIGYARKTARHPNLDFLCINAAENLDAVRDHFAEGIDVICMFDVIEHIKPQDRRDLFASLSRVSNPGARLIVTYPSPEYQLHIMENNPDELQIVDEVIYESDLISEAGDAGWRLTRFEYKSVWSSNQYIHAVLAKSRDFGDQKPSRSLTLKGAAERVGRKILKPWLRYKYQIRPFRK</sequence>
<dbReference type="InterPro" id="IPR041698">
    <property type="entry name" value="Methyltransf_25"/>
</dbReference>
<proteinExistence type="predicted"/>
<gene>
    <name evidence="3" type="ORF">GSH16_10850</name>
</gene>
<keyword evidence="3" id="KW-0808">Transferase</keyword>
<protein>
    <submittedName>
        <fullName evidence="3">Methyltransferase domain-containing protein</fullName>
    </submittedName>
</protein>
<dbReference type="InterPro" id="IPR029063">
    <property type="entry name" value="SAM-dependent_MTases_sf"/>
</dbReference>
<dbReference type="RefSeq" id="WP_160854886.1">
    <property type="nucleotide sequence ID" value="NZ_WUWG01000003.1"/>
</dbReference>
<feature type="domain" description="Methyltransferase" evidence="2">
    <location>
        <begin position="121"/>
        <end position="219"/>
    </location>
</feature>
<dbReference type="CDD" id="cd02440">
    <property type="entry name" value="AdoMet_MTases"/>
    <property type="match status" value="1"/>
</dbReference>
<dbReference type="GO" id="GO:0008168">
    <property type="term" value="F:methyltransferase activity"/>
    <property type="evidence" value="ECO:0007669"/>
    <property type="project" value="UniProtKB-KW"/>
</dbReference>
<evidence type="ECO:0000313" key="4">
    <source>
        <dbReference type="Proteomes" id="UP000436016"/>
    </source>
</evidence>
<dbReference type="Proteomes" id="UP000436016">
    <property type="component" value="Unassembled WGS sequence"/>
</dbReference>
<evidence type="ECO:0000256" key="1">
    <source>
        <dbReference type="SAM" id="MobiDB-lite"/>
    </source>
</evidence>
<keyword evidence="4" id="KW-1185">Reference proteome</keyword>
<feature type="region of interest" description="Disordered" evidence="1">
    <location>
        <begin position="36"/>
        <end position="64"/>
    </location>
</feature>
<dbReference type="AlphaFoldDB" id="A0A6B0TT54"/>